<dbReference type="AlphaFoldDB" id="A0A926DYJ0"/>
<dbReference type="Gene3D" id="3.30.1490.190">
    <property type="match status" value="1"/>
</dbReference>
<dbReference type="InterPro" id="IPR002481">
    <property type="entry name" value="FUR"/>
</dbReference>
<proteinExistence type="inferred from homology"/>
<dbReference type="InterPro" id="IPR043135">
    <property type="entry name" value="Fur_C"/>
</dbReference>
<evidence type="ECO:0000256" key="1">
    <source>
        <dbReference type="ARBA" id="ARBA00007957"/>
    </source>
</evidence>
<dbReference type="SUPFAM" id="SSF46785">
    <property type="entry name" value="Winged helix' DNA-binding domain"/>
    <property type="match status" value="1"/>
</dbReference>
<name>A0A926DYJ0_9FIRM</name>
<keyword evidence="3 7" id="KW-0862">Zinc</keyword>
<dbReference type="PANTHER" id="PTHR33202:SF8">
    <property type="entry name" value="PEROXIDE-RESPONSIVE REPRESSOR PERR"/>
    <property type="match status" value="1"/>
</dbReference>
<comment type="caution">
    <text evidence="9">The sequence shown here is derived from an EMBL/GenBank/DDBJ whole genome shotgun (WGS) entry which is preliminary data.</text>
</comment>
<dbReference type="CDD" id="cd07153">
    <property type="entry name" value="Fur_like"/>
    <property type="match status" value="1"/>
</dbReference>
<dbReference type="InterPro" id="IPR036390">
    <property type="entry name" value="WH_DNA-bd_sf"/>
</dbReference>
<organism evidence="9 10">
    <name type="scientific">Ligaoa zhengdingensis</name>
    <dbReference type="NCBI Taxonomy" id="2763658"/>
    <lineage>
        <taxon>Bacteria</taxon>
        <taxon>Bacillati</taxon>
        <taxon>Bacillota</taxon>
        <taxon>Clostridia</taxon>
        <taxon>Eubacteriales</taxon>
        <taxon>Oscillospiraceae</taxon>
        <taxon>Ligaoa</taxon>
    </lineage>
</organism>
<feature type="binding site" evidence="7">
    <location>
        <position position="79"/>
    </location>
    <ligand>
        <name>Zn(2+)</name>
        <dbReference type="ChEBI" id="CHEBI:29105"/>
    </ligand>
</feature>
<keyword evidence="2" id="KW-0678">Repressor</keyword>
<keyword evidence="6" id="KW-0804">Transcription</keyword>
<reference evidence="9" key="1">
    <citation type="submission" date="2020-08" db="EMBL/GenBank/DDBJ databases">
        <title>Genome public.</title>
        <authorList>
            <person name="Liu C."/>
            <person name="Sun Q."/>
        </authorList>
    </citation>
    <scope>NUCLEOTIDE SEQUENCE</scope>
    <source>
        <strain evidence="9">NSJ-31</strain>
    </source>
</reference>
<feature type="binding site" evidence="8">
    <location>
        <position position="111"/>
    </location>
    <ligand>
        <name>Fe cation</name>
        <dbReference type="ChEBI" id="CHEBI:24875"/>
    </ligand>
</feature>
<dbReference type="GO" id="GO:0000976">
    <property type="term" value="F:transcription cis-regulatory region binding"/>
    <property type="evidence" value="ECO:0007669"/>
    <property type="project" value="TreeGrafter"/>
</dbReference>
<comment type="similarity">
    <text evidence="1">Belongs to the Fur family.</text>
</comment>
<dbReference type="GO" id="GO:0003700">
    <property type="term" value="F:DNA-binding transcription factor activity"/>
    <property type="evidence" value="ECO:0007669"/>
    <property type="project" value="InterPro"/>
</dbReference>
<keyword evidence="8" id="KW-0408">Iron</keyword>
<evidence type="ECO:0000256" key="8">
    <source>
        <dbReference type="PIRSR" id="PIRSR602481-2"/>
    </source>
</evidence>
<keyword evidence="4" id="KW-0805">Transcription regulation</keyword>
<evidence type="ECO:0000256" key="2">
    <source>
        <dbReference type="ARBA" id="ARBA00022491"/>
    </source>
</evidence>
<keyword evidence="5" id="KW-0238">DNA-binding</keyword>
<keyword evidence="10" id="KW-1185">Reference proteome</keyword>
<dbReference type="GO" id="GO:0008270">
    <property type="term" value="F:zinc ion binding"/>
    <property type="evidence" value="ECO:0007669"/>
    <property type="project" value="TreeGrafter"/>
</dbReference>
<evidence type="ECO:0000313" key="10">
    <source>
        <dbReference type="Proteomes" id="UP000653127"/>
    </source>
</evidence>
<dbReference type="RefSeq" id="WP_249282417.1">
    <property type="nucleotide sequence ID" value="NZ_JACRST010000004.1"/>
</dbReference>
<dbReference type="InterPro" id="IPR036388">
    <property type="entry name" value="WH-like_DNA-bd_sf"/>
</dbReference>
<evidence type="ECO:0000256" key="7">
    <source>
        <dbReference type="PIRSR" id="PIRSR602481-1"/>
    </source>
</evidence>
<dbReference type="Gene3D" id="1.10.10.10">
    <property type="entry name" value="Winged helix-like DNA-binding domain superfamily/Winged helix DNA-binding domain"/>
    <property type="match status" value="1"/>
</dbReference>
<feature type="binding site" evidence="7">
    <location>
        <position position="82"/>
    </location>
    <ligand>
        <name>Zn(2+)</name>
        <dbReference type="ChEBI" id="CHEBI:29105"/>
    </ligand>
</feature>
<evidence type="ECO:0000313" key="9">
    <source>
        <dbReference type="EMBL" id="MBC8546268.1"/>
    </source>
</evidence>
<dbReference type="Pfam" id="PF01475">
    <property type="entry name" value="FUR"/>
    <property type="match status" value="1"/>
</dbReference>
<keyword evidence="7" id="KW-0479">Metal-binding</keyword>
<dbReference type="Proteomes" id="UP000653127">
    <property type="component" value="Unassembled WGS sequence"/>
</dbReference>
<gene>
    <name evidence="9" type="ORF">H8711_04865</name>
</gene>
<evidence type="ECO:0000256" key="3">
    <source>
        <dbReference type="ARBA" id="ARBA00022833"/>
    </source>
</evidence>
<sequence length="135" mass="15594">MKYSRQRELVLETVRKYPVHPTADFVYTHLREEHPNISLGTVYRNLNLLAELGLIHKIAIPNGSDRFDFRTDEHYHMICNKCGQVFDAELSILRELDTQIEKATGFLVTGHDLIINGICSHCKTQQNLTKERGNE</sequence>
<evidence type="ECO:0000256" key="6">
    <source>
        <dbReference type="ARBA" id="ARBA00023163"/>
    </source>
</evidence>
<feature type="binding site" evidence="7">
    <location>
        <position position="122"/>
    </location>
    <ligand>
        <name>Zn(2+)</name>
        <dbReference type="ChEBI" id="CHEBI:29105"/>
    </ligand>
</feature>
<comment type="cofactor">
    <cofactor evidence="7">
        <name>Zn(2+)</name>
        <dbReference type="ChEBI" id="CHEBI:29105"/>
    </cofactor>
    <text evidence="7">Binds 1 zinc ion per subunit.</text>
</comment>
<dbReference type="GO" id="GO:1900376">
    <property type="term" value="P:regulation of secondary metabolite biosynthetic process"/>
    <property type="evidence" value="ECO:0007669"/>
    <property type="project" value="TreeGrafter"/>
</dbReference>
<accession>A0A926DYJ0</accession>
<dbReference type="GO" id="GO:0045892">
    <property type="term" value="P:negative regulation of DNA-templated transcription"/>
    <property type="evidence" value="ECO:0007669"/>
    <property type="project" value="TreeGrafter"/>
</dbReference>
<comment type="cofactor">
    <cofactor evidence="8">
        <name>Mn(2+)</name>
        <dbReference type="ChEBI" id="CHEBI:29035"/>
    </cofactor>
    <cofactor evidence="8">
        <name>Fe(2+)</name>
        <dbReference type="ChEBI" id="CHEBI:29033"/>
    </cofactor>
    <text evidence="8">Binds 1 Mn(2+) or Fe(2+) ion per subunit.</text>
</comment>
<dbReference type="EMBL" id="JACRST010000004">
    <property type="protein sequence ID" value="MBC8546268.1"/>
    <property type="molecule type" value="Genomic_DNA"/>
</dbReference>
<evidence type="ECO:0000256" key="4">
    <source>
        <dbReference type="ARBA" id="ARBA00023015"/>
    </source>
</evidence>
<evidence type="ECO:0000256" key="5">
    <source>
        <dbReference type="ARBA" id="ARBA00023125"/>
    </source>
</evidence>
<dbReference type="PANTHER" id="PTHR33202">
    <property type="entry name" value="ZINC UPTAKE REGULATION PROTEIN"/>
    <property type="match status" value="1"/>
</dbReference>
<feature type="binding site" evidence="7">
    <location>
        <position position="119"/>
    </location>
    <ligand>
        <name>Zn(2+)</name>
        <dbReference type="ChEBI" id="CHEBI:29105"/>
    </ligand>
</feature>
<protein>
    <submittedName>
        <fullName evidence="9">Transcriptional repressor</fullName>
    </submittedName>
</protein>